<dbReference type="AlphaFoldDB" id="F0Z8U5"/>
<evidence type="ECO:0000313" key="1">
    <source>
        <dbReference type="EMBL" id="EGC39606.1"/>
    </source>
</evidence>
<dbReference type="Proteomes" id="UP000001064">
    <property type="component" value="Unassembled WGS sequence"/>
</dbReference>
<protein>
    <submittedName>
        <fullName evidence="1">Uncharacterized protein</fullName>
    </submittedName>
</protein>
<dbReference type="VEuPathDB" id="AmoebaDB:DICPUDRAFT_147570"/>
<name>F0Z8U5_DICPU</name>
<dbReference type="KEGG" id="dpp:DICPUDRAFT_147570"/>
<proteinExistence type="predicted"/>
<dbReference type="EMBL" id="GL870954">
    <property type="protein sequence ID" value="EGC39606.1"/>
    <property type="molecule type" value="Genomic_DNA"/>
</dbReference>
<dbReference type="GeneID" id="10509762"/>
<dbReference type="InParanoid" id="F0Z8U5"/>
<keyword evidence="2" id="KW-1185">Reference proteome</keyword>
<evidence type="ECO:0000313" key="2">
    <source>
        <dbReference type="Proteomes" id="UP000001064"/>
    </source>
</evidence>
<accession>F0Z8U5</accession>
<sequence>MLEIKDCIQVDNQDHLSLIEQKVFLSHHRIKDICLGVDHTLDEMTVICLKVINFINKTFPNVYFYIGIAGAVEYSQILNQSSFNKKVLKYTSNIDPHKTMELRNKTKNTVETHIEVNKIKNVKHGWVILSSGERKQMAVLESLLNSRLLQGVDCNKYERFLNCIPNKDSHNTNSKTVLYLKLYESSKELGGHCKIGGIEKLCHRPGESRDGAESSNTSKLSDSAETPNEKYYFFPIASRIPL</sequence>
<reference evidence="2" key="1">
    <citation type="journal article" date="2011" name="Genome Biol.">
        <title>Comparative genomics of the social amoebae Dictyostelium discoideum and Dictyostelium purpureum.</title>
        <authorList>
            <consortium name="US DOE Joint Genome Institute (JGI-PGF)"/>
            <person name="Sucgang R."/>
            <person name="Kuo A."/>
            <person name="Tian X."/>
            <person name="Salerno W."/>
            <person name="Parikh A."/>
            <person name="Feasley C.L."/>
            <person name="Dalin E."/>
            <person name="Tu H."/>
            <person name="Huang E."/>
            <person name="Barry K."/>
            <person name="Lindquist E."/>
            <person name="Shapiro H."/>
            <person name="Bruce D."/>
            <person name="Schmutz J."/>
            <person name="Salamov A."/>
            <person name="Fey P."/>
            <person name="Gaudet P."/>
            <person name="Anjard C."/>
            <person name="Babu M.M."/>
            <person name="Basu S."/>
            <person name="Bushmanova Y."/>
            <person name="van der Wel H."/>
            <person name="Katoh-Kurasawa M."/>
            <person name="Dinh C."/>
            <person name="Coutinho P.M."/>
            <person name="Saito T."/>
            <person name="Elias M."/>
            <person name="Schaap P."/>
            <person name="Kay R.R."/>
            <person name="Henrissat B."/>
            <person name="Eichinger L."/>
            <person name="Rivero F."/>
            <person name="Putnam N.H."/>
            <person name="West C.M."/>
            <person name="Loomis W.F."/>
            <person name="Chisholm R.L."/>
            <person name="Shaulsky G."/>
            <person name="Strassmann J.E."/>
            <person name="Queller D.C."/>
            <person name="Kuspa A."/>
            <person name="Grigoriev I.V."/>
        </authorList>
    </citation>
    <scope>NUCLEOTIDE SEQUENCE [LARGE SCALE GENOMIC DNA]</scope>
    <source>
        <strain evidence="2">QSDP1</strain>
    </source>
</reference>
<dbReference type="RefSeq" id="XP_003283827.1">
    <property type="nucleotide sequence ID" value="XM_003283779.1"/>
</dbReference>
<organism evidence="1 2">
    <name type="scientific">Dictyostelium purpureum</name>
    <name type="common">Slime mold</name>
    <dbReference type="NCBI Taxonomy" id="5786"/>
    <lineage>
        <taxon>Eukaryota</taxon>
        <taxon>Amoebozoa</taxon>
        <taxon>Evosea</taxon>
        <taxon>Eumycetozoa</taxon>
        <taxon>Dictyostelia</taxon>
        <taxon>Dictyosteliales</taxon>
        <taxon>Dictyosteliaceae</taxon>
        <taxon>Dictyostelium</taxon>
    </lineage>
</organism>
<gene>
    <name evidence="1" type="ORF">DICPUDRAFT_147570</name>
</gene>